<evidence type="ECO:0000256" key="7">
    <source>
        <dbReference type="RuleBase" id="RU361270"/>
    </source>
</evidence>
<organism evidence="9 10">
    <name type="scientific">Paenibacillus odorifer</name>
    <dbReference type="NCBI Taxonomy" id="189426"/>
    <lineage>
        <taxon>Bacteria</taxon>
        <taxon>Bacillati</taxon>
        <taxon>Bacillota</taxon>
        <taxon>Bacilli</taxon>
        <taxon>Bacillales</taxon>
        <taxon>Paenibacillaceae</taxon>
        <taxon>Paenibacillus</taxon>
    </lineage>
</organism>
<accession>A0A1R0XVS6</accession>
<evidence type="ECO:0000259" key="8">
    <source>
        <dbReference type="Pfam" id="PF00576"/>
    </source>
</evidence>
<evidence type="ECO:0000256" key="3">
    <source>
        <dbReference type="ARBA" id="ARBA00009850"/>
    </source>
</evidence>
<evidence type="ECO:0000256" key="6">
    <source>
        <dbReference type="ARBA" id="ARBA00022801"/>
    </source>
</evidence>
<dbReference type="AlphaFoldDB" id="A0A1R0XVS6"/>
<dbReference type="EC" id="3.5.2.17" evidence="7"/>
<dbReference type="InterPro" id="IPR014306">
    <property type="entry name" value="Hydroxyisourate_hydrolase"/>
</dbReference>
<dbReference type="GO" id="GO:0006144">
    <property type="term" value="P:purine nucleobase metabolic process"/>
    <property type="evidence" value="ECO:0007669"/>
    <property type="project" value="UniProtKB-KW"/>
</dbReference>
<proteinExistence type="inferred from homology"/>
<evidence type="ECO:0000256" key="4">
    <source>
        <dbReference type="ARBA" id="ARBA00011881"/>
    </source>
</evidence>
<dbReference type="OrthoDB" id="9792386at2"/>
<comment type="catalytic activity">
    <reaction evidence="1 7">
        <text>5-hydroxyisourate + H2O = 5-hydroxy-2-oxo-4-ureido-2,5-dihydro-1H-imidazole-5-carboxylate + H(+)</text>
        <dbReference type="Rhea" id="RHEA:23736"/>
        <dbReference type="ChEBI" id="CHEBI:15377"/>
        <dbReference type="ChEBI" id="CHEBI:15378"/>
        <dbReference type="ChEBI" id="CHEBI:18072"/>
        <dbReference type="ChEBI" id="CHEBI:58639"/>
        <dbReference type="EC" id="3.5.2.17"/>
    </reaction>
</comment>
<dbReference type="Pfam" id="PF00576">
    <property type="entry name" value="Transthyretin"/>
    <property type="match status" value="1"/>
</dbReference>
<dbReference type="InterPro" id="IPR036817">
    <property type="entry name" value="Transthyretin/HIU_hydrolase_sf"/>
</dbReference>
<dbReference type="PROSITE" id="PS00769">
    <property type="entry name" value="TRANSTHYRETIN_2"/>
    <property type="match status" value="1"/>
</dbReference>
<comment type="similarity">
    <text evidence="3 7">Belongs to the transthyretin family. 5-hydroxyisourate hydrolase subfamily.</text>
</comment>
<dbReference type="SUPFAM" id="SSF49472">
    <property type="entry name" value="Transthyretin (synonym: prealbumin)"/>
    <property type="match status" value="1"/>
</dbReference>
<sequence>MSGRLTTHVLDLSRGIPAAGLTLQLWKLTEGMSKLLCEGVTNSDGRLNAPLLEGNGMEAGCYELLFMVGDYYRSADVEKPAVGIGSPVSSIPFFLEQIPIRFHIGSSTDHYHVPLLVAPGGYSTYRGS</sequence>
<dbReference type="GO" id="GO:0033971">
    <property type="term" value="F:hydroxyisourate hydrolase activity"/>
    <property type="evidence" value="ECO:0007669"/>
    <property type="project" value="UniProtKB-EC"/>
</dbReference>
<evidence type="ECO:0000313" key="10">
    <source>
        <dbReference type="Proteomes" id="UP000187439"/>
    </source>
</evidence>
<reference evidence="9 10" key="1">
    <citation type="submission" date="2016-10" db="EMBL/GenBank/DDBJ databases">
        <title>Paenibacillus species isolates.</title>
        <authorList>
            <person name="Beno S.M."/>
        </authorList>
    </citation>
    <scope>NUCLEOTIDE SEQUENCE [LARGE SCALE GENOMIC DNA]</scope>
    <source>
        <strain evidence="9 10">FSL H7-0710</strain>
    </source>
</reference>
<evidence type="ECO:0000313" key="9">
    <source>
        <dbReference type="EMBL" id="OMD39244.1"/>
    </source>
</evidence>
<dbReference type="Gene3D" id="2.60.40.180">
    <property type="entry name" value="Transthyretin/hydroxyisourate hydrolase domain"/>
    <property type="match status" value="1"/>
</dbReference>
<dbReference type="CDD" id="cd05822">
    <property type="entry name" value="TLP_HIUase"/>
    <property type="match status" value="1"/>
</dbReference>
<dbReference type="PANTHER" id="PTHR10395:SF7">
    <property type="entry name" value="5-HYDROXYISOURATE HYDROLASE"/>
    <property type="match status" value="1"/>
</dbReference>
<dbReference type="EMBL" id="MPTC01000014">
    <property type="protein sequence ID" value="OMD39244.1"/>
    <property type="molecule type" value="Genomic_DNA"/>
</dbReference>
<comment type="caution">
    <text evidence="9">The sequence shown here is derived from an EMBL/GenBank/DDBJ whole genome shotgun (WGS) entry which is preliminary data.</text>
</comment>
<protein>
    <recommendedName>
        <fullName evidence="7">5-hydroxyisourate hydrolase</fullName>
        <shortName evidence="7">HIU hydrolase</shortName>
        <shortName evidence="7">HIUHase</shortName>
        <ecNumber evidence="7">3.5.2.17</ecNumber>
    </recommendedName>
</protein>
<keyword evidence="6 7" id="KW-0378">Hydrolase</keyword>
<comment type="function">
    <text evidence="2">Catalyzes the hydrolysis of 5-hydroxyisourate (HIU) to 2-oxo-4-hydroxy-4-carboxy-5-ureidoimidazoline (OHCU).</text>
</comment>
<dbReference type="PANTHER" id="PTHR10395">
    <property type="entry name" value="URICASE AND TRANSTHYRETIN-RELATED"/>
    <property type="match status" value="1"/>
</dbReference>
<dbReference type="NCBIfam" id="TIGR02962">
    <property type="entry name" value="hdxy_isourate"/>
    <property type="match status" value="1"/>
</dbReference>
<evidence type="ECO:0000256" key="2">
    <source>
        <dbReference type="ARBA" id="ARBA00002704"/>
    </source>
</evidence>
<dbReference type="RefSeq" id="WP_076119937.1">
    <property type="nucleotide sequence ID" value="NZ_MPTC01000014.1"/>
</dbReference>
<gene>
    <name evidence="9" type="ORF">BSK52_16605</name>
</gene>
<evidence type="ECO:0000256" key="1">
    <source>
        <dbReference type="ARBA" id="ARBA00001043"/>
    </source>
</evidence>
<evidence type="ECO:0000256" key="5">
    <source>
        <dbReference type="ARBA" id="ARBA00022631"/>
    </source>
</evidence>
<dbReference type="Proteomes" id="UP000187439">
    <property type="component" value="Unassembled WGS sequence"/>
</dbReference>
<feature type="domain" description="Transthyretin/hydroxyisourate hydrolase" evidence="8">
    <location>
        <begin position="5"/>
        <end position="127"/>
    </location>
</feature>
<comment type="subunit">
    <text evidence="4 7">Homotetramer.</text>
</comment>
<name>A0A1R0XVS6_9BACL</name>
<keyword evidence="5 7" id="KW-0659">Purine metabolism</keyword>
<dbReference type="InterPro" id="IPR023419">
    <property type="entry name" value="Transthyretin_CS"/>
</dbReference>
<dbReference type="InterPro" id="IPR023416">
    <property type="entry name" value="Transthyretin/HIU_hydrolase_d"/>
</dbReference>